<reference evidence="3 4" key="1">
    <citation type="submission" date="2015-01" db="EMBL/GenBank/DDBJ databases">
        <title>Evolution of Trichinella species and genotypes.</title>
        <authorList>
            <person name="Korhonen P.K."/>
            <person name="Edoardo P."/>
            <person name="Giuseppe L.R."/>
            <person name="Gasser R.B."/>
        </authorList>
    </citation>
    <scope>NUCLEOTIDE SEQUENCE [LARGE SCALE GENOMIC DNA]</scope>
    <source>
        <strain evidence="3">ISS120</strain>
    </source>
</reference>
<evidence type="ECO:0000256" key="2">
    <source>
        <dbReference type="SAM" id="Phobius"/>
    </source>
</evidence>
<feature type="compositionally biased region" description="Basic and acidic residues" evidence="1">
    <location>
        <begin position="43"/>
        <end position="52"/>
    </location>
</feature>
<dbReference type="AlphaFoldDB" id="A0A0V1CJU1"/>
<name>A0A0V1CJU1_TRIBR</name>
<proteinExistence type="predicted"/>
<feature type="transmembrane region" description="Helical" evidence="2">
    <location>
        <begin position="70"/>
        <end position="89"/>
    </location>
</feature>
<gene>
    <name evidence="3" type="ORF">T03_1596</name>
</gene>
<comment type="caution">
    <text evidence="3">The sequence shown here is derived from an EMBL/GenBank/DDBJ whole genome shotgun (WGS) entry which is preliminary data.</text>
</comment>
<dbReference type="Proteomes" id="UP000054653">
    <property type="component" value="Unassembled WGS sequence"/>
</dbReference>
<accession>A0A0V1CJU1</accession>
<keyword evidence="2" id="KW-0472">Membrane</keyword>
<keyword evidence="4" id="KW-1185">Reference proteome</keyword>
<feature type="region of interest" description="Disordered" evidence="1">
    <location>
        <begin position="32"/>
        <end position="63"/>
    </location>
</feature>
<evidence type="ECO:0000313" key="4">
    <source>
        <dbReference type="Proteomes" id="UP000054653"/>
    </source>
</evidence>
<dbReference type="EMBL" id="JYDI01000189">
    <property type="protein sequence ID" value="KRY48995.1"/>
    <property type="molecule type" value="Genomic_DNA"/>
</dbReference>
<protein>
    <submittedName>
        <fullName evidence="3">Uncharacterized protein</fullName>
    </submittedName>
</protein>
<sequence>LALSSPGLVLPSRSQSDCDWVDETALTSSRATWQRLDAAGDDSSDRSRDRNAAFESDQPPPLRPSSSCKFLLFVINVVIFVFVFSFRLFSNSNCVDCPSNVIVVDDGFTLSSISSLNPHLNSTTPSPSSDISLGSCALVNTILNCSFSFSSNISPLETINFKISRRPWVEAQRFVWKID</sequence>
<keyword evidence="2" id="KW-0812">Transmembrane</keyword>
<evidence type="ECO:0000256" key="1">
    <source>
        <dbReference type="SAM" id="MobiDB-lite"/>
    </source>
</evidence>
<keyword evidence="2" id="KW-1133">Transmembrane helix</keyword>
<feature type="non-terminal residue" evidence="3">
    <location>
        <position position="1"/>
    </location>
</feature>
<organism evidence="3 4">
    <name type="scientific">Trichinella britovi</name>
    <name type="common">Parasitic roundworm</name>
    <dbReference type="NCBI Taxonomy" id="45882"/>
    <lineage>
        <taxon>Eukaryota</taxon>
        <taxon>Metazoa</taxon>
        <taxon>Ecdysozoa</taxon>
        <taxon>Nematoda</taxon>
        <taxon>Enoplea</taxon>
        <taxon>Dorylaimia</taxon>
        <taxon>Trichinellida</taxon>
        <taxon>Trichinellidae</taxon>
        <taxon>Trichinella</taxon>
    </lineage>
</organism>
<evidence type="ECO:0000313" key="3">
    <source>
        <dbReference type="EMBL" id="KRY48995.1"/>
    </source>
</evidence>